<keyword evidence="3 6" id="KW-0812">Transmembrane</keyword>
<comment type="subcellular location">
    <subcellularLocation>
        <location evidence="1">Membrane</location>
        <topology evidence="1">Multi-pass membrane protein</topology>
    </subcellularLocation>
</comment>
<evidence type="ECO:0000256" key="2">
    <source>
        <dbReference type="ARBA" id="ARBA00006824"/>
    </source>
</evidence>
<evidence type="ECO:0000256" key="6">
    <source>
        <dbReference type="RuleBase" id="RU363053"/>
    </source>
</evidence>
<dbReference type="GO" id="GO:0005737">
    <property type="term" value="C:cytoplasm"/>
    <property type="evidence" value="ECO:0007669"/>
    <property type="project" value="TreeGrafter"/>
</dbReference>
<proteinExistence type="inferred from homology"/>
<dbReference type="Pfam" id="PF04117">
    <property type="entry name" value="Mpv17_PMP22"/>
    <property type="match status" value="1"/>
</dbReference>
<dbReference type="PANTHER" id="PTHR11266:SF17">
    <property type="entry name" value="PROTEIN MPV17"/>
    <property type="match status" value="1"/>
</dbReference>
<keyword evidence="5 6" id="KW-0472">Membrane</keyword>
<dbReference type="GO" id="GO:0016020">
    <property type="term" value="C:membrane"/>
    <property type="evidence" value="ECO:0007669"/>
    <property type="project" value="UniProtKB-SubCell"/>
</dbReference>
<feature type="transmembrane region" description="Helical" evidence="6">
    <location>
        <begin position="107"/>
        <end position="124"/>
    </location>
</feature>
<evidence type="ECO:0000313" key="8">
    <source>
        <dbReference type="Proteomes" id="UP001300502"/>
    </source>
</evidence>
<evidence type="ECO:0000313" key="7">
    <source>
        <dbReference type="EMBL" id="KAK4528982.1"/>
    </source>
</evidence>
<keyword evidence="4 6" id="KW-1133">Transmembrane helix</keyword>
<dbReference type="Proteomes" id="UP001300502">
    <property type="component" value="Unassembled WGS sequence"/>
</dbReference>
<evidence type="ECO:0000256" key="3">
    <source>
        <dbReference type="ARBA" id="ARBA00022692"/>
    </source>
</evidence>
<comment type="caution">
    <text evidence="7">The sequence shown here is derived from an EMBL/GenBank/DDBJ whole genome shotgun (WGS) entry which is preliminary data.</text>
</comment>
<sequence>MSHPRWGTSVLGRLWYRYNRALVTRPVLVKTATSTIGLALGDVIAQVPDLVQGRRWDVLRTMRFSSFGLVVHGPLSHVWYQFLDKHIVATAPKSFRAIVAKTCMDQLVWAPVFTSVFFAYFLAIQGKSVAEMVDEIGRKLWPTLKVNWLVWPAAHLFNFRFVPETQRVLYINLIALGYNAFLSTMATAKDKLPLPIVKQRE</sequence>
<evidence type="ECO:0000256" key="4">
    <source>
        <dbReference type="ARBA" id="ARBA00022989"/>
    </source>
</evidence>
<accession>A0AAV9INI0</accession>
<gene>
    <name evidence="7" type="ORF">GAYE_SCF68G6931</name>
</gene>
<reference evidence="7 8" key="1">
    <citation type="submission" date="2022-07" db="EMBL/GenBank/DDBJ databases">
        <title>Genome-wide signatures of adaptation to extreme environments.</title>
        <authorList>
            <person name="Cho C.H."/>
            <person name="Yoon H.S."/>
        </authorList>
    </citation>
    <scope>NUCLEOTIDE SEQUENCE [LARGE SCALE GENOMIC DNA]</scope>
    <source>
        <strain evidence="7 8">108.79 E11</strain>
    </source>
</reference>
<dbReference type="AlphaFoldDB" id="A0AAV9INI0"/>
<dbReference type="EMBL" id="JANCYU010000073">
    <property type="protein sequence ID" value="KAK4528982.1"/>
    <property type="molecule type" value="Genomic_DNA"/>
</dbReference>
<comment type="similarity">
    <text evidence="2 6">Belongs to the peroxisomal membrane protein PXMP2/4 family.</text>
</comment>
<dbReference type="PANTHER" id="PTHR11266">
    <property type="entry name" value="PEROXISOMAL MEMBRANE PROTEIN 2, PXMP2 MPV17"/>
    <property type="match status" value="1"/>
</dbReference>
<organism evidence="7 8">
    <name type="scientific">Galdieria yellowstonensis</name>
    <dbReference type="NCBI Taxonomy" id="3028027"/>
    <lineage>
        <taxon>Eukaryota</taxon>
        <taxon>Rhodophyta</taxon>
        <taxon>Bangiophyceae</taxon>
        <taxon>Galdieriales</taxon>
        <taxon>Galdieriaceae</taxon>
        <taxon>Galdieria</taxon>
    </lineage>
</organism>
<dbReference type="InterPro" id="IPR007248">
    <property type="entry name" value="Mpv17_PMP22"/>
</dbReference>
<protein>
    <recommendedName>
        <fullName evidence="9">Peroxisomal membrane MPV17/PMP22-like protein</fullName>
    </recommendedName>
</protein>
<evidence type="ECO:0008006" key="9">
    <source>
        <dbReference type="Google" id="ProtNLM"/>
    </source>
</evidence>
<evidence type="ECO:0000256" key="5">
    <source>
        <dbReference type="ARBA" id="ARBA00023136"/>
    </source>
</evidence>
<keyword evidence="8" id="KW-1185">Reference proteome</keyword>
<evidence type="ECO:0000256" key="1">
    <source>
        <dbReference type="ARBA" id="ARBA00004141"/>
    </source>
</evidence>
<feature type="transmembrane region" description="Helical" evidence="6">
    <location>
        <begin position="168"/>
        <end position="188"/>
    </location>
</feature>
<name>A0AAV9INI0_9RHOD</name>